<dbReference type="AlphaFoldDB" id="A0A251S6E6"/>
<organism evidence="2 3">
    <name type="scientific">Helianthus annuus</name>
    <name type="common">Common sunflower</name>
    <dbReference type="NCBI Taxonomy" id="4232"/>
    <lineage>
        <taxon>Eukaryota</taxon>
        <taxon>Viridiplantae</taxon>
        <taxon>Streptophyta</taxon>
        <taxon>Embryophyta</taxon>
        <taxon>Tracheophyta</taxon>
        <taxon>Spermatophyta</taxon>
        <taxon>Magnoliopsida</taxon>
        <taxon>eudicotyledons</taxon>
        <taxon>Gunneridae</taxon>
        <taxon>Pentapetalae</taxon>
        <taxon>asterids</taxon>
        <taxon>campanulids</taxon>
        <taxon>Asterales</taxon>
        <taxon>Asteraceae</taxon>
        <taxon>Asteroideae</taxon>
        <taxon>Heliantheae alliance</taxon>
        <taxon>Heliantheae</taxon>
        <taxon>Helianthus</taxon>
    </lineage>
</organism>
<reference evidence="1" key="3">
    <citation type="submission" date="2020-06" db="EMBL/GenBank/DDBJ databases">
        <title>Helianthus annuus Genome sequencing and assembly Release 2.</title>
        <authorList>
            <person name="Gouzy J."/>
            <person name="Langlade N."/>
            <person name="Munos S."/>
        </authorList>
    </citation>
    <scope>NUCLEOTIDE SEQUENCE</scope>
    <source>
        <tissue evidence="1">Leaves</tissue>
    </source>
</reference>
<dbReference type="Gramene" id="mRNA:HanXRQr2_Chr15g0673291">
    <property type="protein sequence ID" value="CDS:HanXRQr2_Chr15g0673291.1"/>
    <property type="gene ID" value="HanXRQr2_Chr15g0673291"/>
</dbReference>
<dbReference type="InParanoid" id="A0A251S6E6"/>
<sequence length="117" mass="13080">MERAPVLNSMEAKPKTRAGGRRYNCFDPLSIQGALMIVCFHCRAYNLHCLMNSTNSIASKKGTKATSGNPYANGDHIKYEGDENDPRYPFRWLSSCVPLLLVFGFSRISYILCIGVI</sequence>
<gene>
    <name evidence="2" type="ORF">HannXRQ_Chr15g0465621</name>
    <name evidence="1" type="ORF">HanXRQr2_Chr15g0673291</name>
</gene>
<reference evidence="1 3" key="1">
    <citation type="journal article" date="2017" name="Nature">
        <title>The sunflower genome provides insights into oil metabolism, flowering and Asterid evolution.</title>
        <authorList>
            <person name="Badouin H."/>
            <person name="Gouzy J."/>
            <person name="Grassa C.J."/>
            <person name="Murat F."/>
            <person name="Staton S.E."/>
            <person name="Cottret L."/>
            <person name="Lelandais-Briere C."/>
            <person name="Owens G.L."/>
            <person name="Carrere S."/>
            <person name="Mayjonade B."/>
            <person name="Legrand L."/>
            <person name="Gill N."/>
            <person name="Kane N.C."/>
            <person name="Bowers J.E."/>
            <person name="Hubner S."/>
            <person name="Bellec A."/>
            <person name="Berard A."/>
            <person name="Berges H."/>
            <person name="Blanchet N."/>
            <person name="Boniface M.C."/>
            <person name="Brunel D."/>
            <person name="Catrice O."/>
            <person name="Chaidir N."/>
            <person name="Claudel C."/>
            <person name="Donnadieu C."/>
            <person name="Faraut T."/>
            <person name="Fievet G."/>
            <person name="Helmstetter N."/>
            <person name="King M."/>
            <person name="Knapp S.J."/>
            <person name="Lai Z."/>
            <person name="Le Paslier M.C."/>
            <person name="Lippi Y."/>
            <person name="Lorenzon L."/>
            <person name="Mandel J.R."/>
            <person name="Marage G."/>
            <person name="Marchand G."/>
            <person name="Marquand E."/>
            <person name="Bret-Mestries E."/>
            <person name="Morien E."/>
            <person name="Nambeesan S."/>
            <person name="Nguyen T."/>
            <person name="Pegot-Espagnet P."/>
            <person name="Pouilly N."/>
            <person name="Raftis F."/>
            <person name="Sallet E."/>
            <person name="Schiex T."/>
            <person name="Thomas J."/>
            <person name="Vandecasteele C."/>
            <person name="Vares D."/>
            <person name="Vear F."/>
            <person name="Vautrin S."/>
            <person name="Crespi M."/>
            <person name="Mangin B."/>
            <person name="Burke J.M."/>
            <person name="Salse J."/>
            <person name="Munos S."/>
            <person name="Vincourt P."/>
            <person name="Rieseberg L.H."/>
            <person name="Langlade N.B."/>
        </authorList>
    </citation>
    <scope>NUCLEOTIDE SEQUENCE [LARGE SCALE GENOMIC DNA]</scope>
    <source>
        <strain evidence="3">cv. SF193</strain>
        <tissue evidence="1">Leaves</tissue>
    </source>
</reference>
<accession>A0A251S6E6</accession>
<protein>
    <submittedName>
        <fullName evidence="2">Uncharacterized protein</fullName>
    </submittedName>
</protein>
<dbReference type="Proteomes" id="UP000215914">
    <property type="component" value="Chromosome 15"/>
</dbReference>
<evidence type="ECO:0000313" key="1">
    <source>
        <dbReference type="EMBL" id="KAF5762831.1"/>
    </source>
</evidence>
<dbReference type="STRING" id="4232.A0A251S6E6"/>
<evidence type="ECO:0000313" key="2">
    <source>
        <dbReference type="EMBL" id="OTF93835.1"/>
    </source>
</evidence>
<proteinExistence type="predicted"/>
<name>A0A251S6E6_HELAN</name>
<keyword evidence="3" id="KW-1185">Reference proteome</keyword>
<dbReference type="EMBL" id="MNCJ02000330">
    <property type="protein sequence ID" value="KAF5762831.1"/>
    <property type="molecule type" value="Genomic_DNA"/>
</dbReference>
<reference evidence="2" key="2">
    <citation type="submission" date="2017-02" db="EMBL/GenBank/DDBJ databases">
        <title>Sunflower complete genome.</title>
        <authorList>
            <person name="Langlade N."/>
            <person name="Munos S."/>
        </authorList>
    </citation>
    <scope>NUCLEOTIDE SEQUENCE [LARGE SCALE GENOMIC DNA]</scope>
    <source>
        <tissue evidence="2">Leaves</tissue>
    </source>
</reference>
<dbReference type="EMBL" id="CM007904">
    <property type="protein sequence ID" value="OTF93835.1"/>
    <property type="molecule type" value="Genomic_DNA"/>
</dbReference>
<evidence type="ECO:0000313" key="3">
    <source>
        <dbReference type="Proteomes" id="UP000215914"/>
    </source>
</evidence>